<dbReference type="AlphaFoldDB" id="A0AAV9WVK8"/>
<evidence type="ECO:0000313" key="3">
    <source>
        <dbReference type="Proteomes" id="UP001365542"/>
    </source>
</evidence>
<dbReference type="Proteomes" id="UP001365542">
    <property type="component" value="Unassembled WGS sequence"/>
</dbReference>
<evidence type="ECO:0000259" key="1">
    <source>
        <dbReference type="PROSITE" id="PS50097"/>
    </source>
</evidence>
<dbReference type="CDD" id="cd18186">
    <property type="entry name" value="BTB_POZ_ZBTB_KLHL-like"/>
    <property type="match status" value="1"/>
</dbReference>
<gene>
    <name evidence="2" type="ORF">TWF694_004600</name>
</gene>
<dbReference type="Pfam" id="PF00651">
    <property type="entry name" value="BTB"/>
    <property type="match status" value="1"/>
</dbReference>
<dbReference type="PANTHER" id="PTHR47843">
    <property type="entry name" value="BTB DOMAIN-CONTAINING PROTEIN-RELATED"/>
    <property type="match status" value="1"/>
</dbReference>
<evidence type="ECO:0000313" key="2">
    <source>
        <dbReference type="EMBL" id="KAK6527616.1"/>
    </source>
</evidence>
<dbReference type="SMART" id="SM00225">
    <property type="entry name" value="BTB"/>
    <property type="match status" value="1"/>
</dbReference>
<dbReference type="Gene3D" id="3.30.710.10">
    <property type="entry name" value="Potassium Channel Kv1.1, Chain A"/>
    <property type="match status" value="1"/>
</dbReference>
<keyword evidence="3" id="KW-1185">Reference proteome</keyword>
<name>A0AAV9WVK8_9PEZI</name>
<dbReference type="EMBL" id="JAVHJO010000015">
    <property type="protein sequence ID" value="KAK6527616.1"/>
    <property type="molecule type" value="Genomic_DNA"/>
</dbReference>
<dbReference type="PROSITE" id="PS50097">
    <property type="entry name" value="BTB"/>
    <property type="match status" value="1"/>
</dbReference>
<feature type="domain" description="BTB" evidence="1">
    <location>
        <begin position="34"/>
        <end position="103"/>
    </location>
</feature>
<dbReference type="SUPFAM" id="SSF54695">
    <property type="entry name" value="POZ domain"/>
    <property type="match status" value="1"/>
</dbReference>
<accession>A0AAV9WVK8</accession>
<reference evidence="2 3" key="1">
    <citation type="submission" date="2019-10" db="EMBL/GenBank/DDBJ databases">
        <authorList>
            <person name="Palmer J.M."/>
        </authorList>
    </citation>
    <scope>NUCLEOTIDE SEQUENCE [LARGE SCALE GENOMIC DNA]</scope>
    <source>
        <strain evidence="2 3">TWF694</strain>
    </source>
</reference>
<dbReference type="PANTHER" id="PTHR47843:SF2">
    <property type="entry name" value="BTB DOMAIN-CONTAINING PROTEIN"/>
    <property type="match status" value="1"/>
</dbReference>
<organism evidence="2 3">
    <name type="scientific">Orbilia ellipsospora</name>
    <dbReference type="NCBI Taxonomy" id="2528407"/>
    <lineage>
        <taxon>Eukaryota</taxon>
        <taxon>Fungi</taxon>
        <taxon>Dikarya</taxon>
        <taxon>Ascomycota</taxon>
        <taxon>Pezizomycotina</taxon>
        <taxon>Orbiliomycetes</taxon>
        <taxon>Orbiliales</taxon>
        <taxon>Orbiliaceae</taxon>
        <taxon>Orbilia</taxon>
    </lineage>
</organism>
<dbReference type="InterPro" id="IPR000210">
    <property type="entry name" value="BTB/POZ_dom"/>
</dbReference>
<sequence length="260" mass="29494">MDNNSLGKRKAEVTSEADNRRATLITLFKDGRFSDVKILVGPDKQCFDLHRAIITLRSRYFDAACREYFEEGRNREIWLQEIEPDVFASIANWMYDGGYDIATPGRPFSHTHLINAYKAADYLQMPGLKQELLENFAKFLQMAATADDEPIKKEKGYEFYSVLQELCAHSQVSQWVNLRTCAHIGLAYTPITKERLLSFSRDHPGSPLALALLVELYQGIVDSLLCATCQPAYVPRNNRNCVKCRKPCGTITTITDADLN</sequence>
<comment type="caution">
    <text evidence="2">The sequence shown here is derived from an EMBL/GenBank/DDBJ whole genome shotgun (WGS) entry which is preliminary data.</text>
</comment>
<protein>
    <recommendedName>
        <fullName evidence="1">BTB domain-containing protein</fullName>
    </recommendedName>
</protein>
<dbReference type="InterPro" id="IPR011333">
    <property type="entry name" value="SKP1/BTB/POZ_sf"/>
</dbReference>
<proteinExistence type="predicted"/>